<accession>A0A4P9YV72</accession>
<keyword evidence="4" id="KW-1185">Reference proteome</keyword>
<dbReference type="PANTHER" id="PTHR13063">
    <property type="entry name" value="ENOS INTERACTING PROTEIN"/>
    <property type="match status" value="1"/>
</dbReference>
<evidence type="ECO:0000256" key="2">
    <source>
        <dbReference type="SAM" id="MobiDB-lite"/>
    </source>
</evidence>
<protein>
    <submittedName>
        <fullName evidence="3">Uncharacterized protein</fullName>
    </submittedName>
</protein>
<gene>
    <name evidence="3" type="ORF">SYNPS1DRAFT_24236</name>
</gene>
<evidence type="ECO:0000313" key="4">
    <source>
        <dbReference type="Proteomes" id="UP000278143"/>
    </source>
</evidence>
<dbReference type="PANTHER" id="PTHR13063:SF10">
    <property type="entry name" value="NITRIC OXIDE SYNTHASE-INTERACTING PROTEIN"/>
    <property type="match status" value="1"/>
</dbReference>
<feature type="region of interest" description="Disordered" evidence="2">
    <location>
        <begin position="82"/>
        <end position="111"/>
    </location>
</feature>
<name>A0A4P9YV72_9FUNG</name>
<dbReference type="Proteomes" id="UP000278143">
    <property type="component" value="Unassembled WGS sequence"/>
</dbReference>
<evidence type="ECO:0000313" key="3">
    <source>
        <dbReference type="EMBL" id="RKP23695.1"/>
    </source>
</evidence>
<dbReference type="InterPro" id="IPR016818">
    <property type="entry name" value="NOSIP"/>
</dbReference>
<feature type="coiled-coil region" evidence="1">
    <location>
        <begin position="38"/>
        <end position="74"/>
    </location>
</feature>
<feature type="region of interest" description="Disordered" evidence="2">
    <location>
        <begin position="162"/>
        <end position="183"/>
    </location>
</feature>
<dbReference type="AlphaFoldDB" id="A0A4P9YV72"/>
<dbReference type="EMBL" id="KZ990760">
    <property type="protein sequence ID" value="RKP23695.1"/>
    <property type="molecule type" value="Genomic_DNA"/>
</dbReference>
<reference evidence="4" key="1">
    <citation type="journal article" date="2018" name="Nat. Microbiol.">
        <title>Leveraging single-cell genomics to expand the fungal tree of life.</title>
        <authorList>
            <person name="Ahrendt S.R."/>
            <person name="Quandt C.A."/>
            <person name="Ciobanu D."/>
            <person name="Clum A."/>
            <person name="Salamov A."/>
            <person name="Andreopoulos B."/>
            <person name="Cheng J.F."/>
            <person name="Woyke T."/>
            <person name="Pelin A."/>
            <person name="Henrissat B."/>
            <person name="Reynolds N.K."/>
            <person name="Benny G.L."/>
            <person name="Smith M.E."/>
            <person name="James T.Y."/>
            <person name="Grigoriev I.V."/>
        </authorList>
    </citation>
    <scope>NUCLEOTIDE SEQUENCE [LARGE SCALE GENOMIC DNA]</scope>
    <source>
        <strain evidence="4">Benny S71-1</strain>
    </source>
</reference>
<organism evidence="3 4">
    <name type="scientific">Syncephalis pseudoplumigaleata</name>
    <dbReference type="NCBI Taxonomy" id="1712513"/>
    <lineage>
        <taxon>Eukaryota</taxon>
        <taxon>Fungi</taxon>
        <taxon>Fungi incertae sedis</taxon>
        <taxon>Zoopagomycota</taxon>
        <taxon>Zoopagomycotina</taxon>
        <taxon>Zoopagomycetes</taxon>
        <taxon>Zoopagales</taxon>
        <taxon>Piptocephalidaceae</taxon>
        <taxon>Syncephalis</taxon>
    </lineage>
</organism>
<evidence type="ECO:0000256" key="1">
    <source>
        <dbReference type="SAM" id="Coils"/>
    </source>
</evidence>
<dbReference type="GO" id="GO:0005634">
    <property type="term" value="C:nucleus"/>
    <property type="evidence" value="ECO:0007669"/>
    <property type="project" value="TreeGrafter"/>
</dbReference>
<dbReference type="OrthoDB" id="116827at2759"/>
<feature type="non-terminal residue" evidence="3">
    <location>
        <position position="183"/>
    </location>
</feature>
<feature type="compositionally biased region" description="Polar residues" evidence="2">
    <location>
        <begin position="86"/>
        <end position="103"/>
    </location>
</feature>
<feature type="compositionally biased region" description="Polar residues" evidence="2">
    <location>
        <begin position="164"/>
        <end position="183"/>
    </location>
</feature>
<dbReference type="GO" id="GO:0061630">
    <property type="term" value="F:ubiquitin protein ligase activity"/>
    <property type="evidence" value="ECO:0007669"/>
    <property type="project" value="InterPro"/>
</dbReference>
<keyword evidence="1" id="KW-0175">Coiled coil</keyword>
<sequence>MTRHSKNNTASSVFTYAEREKLKYGTQRGHMACKECFYENILAQKRDIARNIKLAEEQQKADELERANKGAQAQLALVKEFEEAQMNGSRSTRSAGSEGSPSMQEEADRKPKVFRMTAEAIAARQEMERQQALEKMDKDAAEKGKAKLPSFWIPHLTPEVKASNIDTSKTQPVCTGSNPPHAI</sequence>
<proteinExistence type="predicted"/>